<evidence type="ECO:0000256" key="3">
    <source>
        <dbReference type="ARBA" id="ARBA00022741"/>
    </source>
</evidence>
<dbReference type="GO" id="GO:0005524">
    <property type="term" value="F:ATP binding"/>
    <property type="evidence" value="ECO:0007669"/>
    <property type="project" value="UniProtKB-KW"/>
</dbReference>
<feature type="domain" description="ABC transporter" evidence="5">
    <location>
        <begin position="7"/>
        <end position="236"/>
    </location>
</feature>
<keyword evidence="4 6" id="KW-0067">ATP-binding</keyword>
<gene>
    <name evidence="6" type="ORF">A2151_08495</name>
</gene>
<protein>
    <submittedName>
        <fullName evidence="6">ABC transporter ATP-binding protein</fullName>
    </submittedName>
</protein>
<comment type="caution">
    <text evidence="6">The sequence shown here is derived from an EMBL/GenBank/DDBJ whole genome shotgun (WGS) entry which is preliminary data.</text>
</comment>
<keyword evidence="3" id="KW-0547">Nucleotide-binding</keyword>
<evidence type="ECO:0000256" key="1">
    <source>
        <dbReference type="ARBA" id="ARBA00005417"/>
    </source>
</evidence>
<evidence type="ECO:0000256" key="4">
    <source>
        <dbReference type="ARBA" id="ARBA00022840"/>
    </source>
</evidence>
<reference evidence="6 7" key="1">
    <citation type="journal article" date="2016" name="Nat. Commun.">
        <title>Thousands of microbial genomes shed light on interconnected biogeochemical processes in an aquifer system.</title>
        <authorList>
            <person name="Anantharaman K."/>
            <person name="Brown C.T."/>
            <person name="Hug L.A."/>
            <person name="Sharon I."/>
            <person name="Castelle C.J."/>
            <person name="Probst A.J."/>
            <person name="Thomas B.C."/>
            <person name="Singh A."/>
            <person name="Wilkins M.J."/>
            <person name="Karaoz U."/>
            <person name="Brodie E.L."/>
            <person name="Williams K.H."/>
            <person name="Hubbard S.S."/>
            <person name="Banfield J.F."/>
        </authorList>
    </citation>
    <scope>NUCLEOTIDE SEQUENCE [LARGE SCALE GENOMIC DNA]</scope>
</reference>
<sequence>MSDAVLVEVSHVSRFYGALAAVRDVSFTIHRGEVLGFLGPNGAGKTTTMQIISGNLAPSSGSVTIAGHDLLADPRAAKAELGYLPESPPLYRELTVDEYLDYCAALNRIPRGQRAQARATAKEKCGLHDAGRRLIGNLSKGFQQRVGIAQAIIHMPAVVILDEPTVGLDPIQIREIRALIRELGKTHGVILSTHILPEVQAVCDHVQIIHKGALVLHERIEGLARRVKSATLAVAFRAAPDPALIERLPGVHKVESDGAGRLRVFHEPGQDPAEAIVRLAAEKCWGIYEIAPERASLEQLFVELTGGEPAAAEAAT</sequence>
<dbReference type="PROSITE" id="PS50893">
    <property type="entry name" value="ABC_TRANSPORTER_2"/>
    <property type="match status" value="1"/>
</dbReference>
<dbReference type="SMART" id="SM00382">
    <property type="entry name" value="AAA"/>
    <property type="match status" value="1"/>
</dbReference>
<dbReference type="GO" id="GO:0016887">
    <property type="term" value="F:ATP hydrolysis activity"/>
    <property type="evidence" value="ECO:0007669"/>
    <property type="project" value="InterPro"/>
</dbReference>
<dbReference type="STRING" id="1817760.A2151_08495"/>
<evidence type="ECO:0000256" key="2">
    <source>
        <dbReference type="ARBA" id="ARBA00022448"/>
    </source>
</evidence>
<dbReference type="Proteomes" id="UP000178885">
    <property type="component" value="Unassembled WGS sequence"/>
</dbReference>
<dbReference type="InterPro" id="IPR003593">
    <property type="entry name" value="AAA+_ATPase"/>
</dbReference>
<comment type="similarity">
    <text evidence="1">Belongs to the ABC transporter superfamily.</text>
</comment>
<evidence type="ECO:0000259" key="5">
    <source>
        <dbReference type="PROSITE" id="PS50893"/>
    </source>
</evidence>
<dbReference type="PANTHER" id="PTHR43335:SF4">
    <property type="entry name" value="ABC TRANSPORTER, ATP-BINDING PROTEIN"/>
    <property type="match status" value="1"/>
</dbReference>
<proteinExistence type="inferred from homology"/>
<dbReference type="CDD" id="cd03230">
    <property type="entry name" value="ABC_DR_subfamily_A"/>
    <property type="match status" value="1"/>
</dbReference>
<dbReference type="Gene3D" id="3.40.50.300">
    <property type="entry name" value="P-loop containing nucleotide triphosphate hydrolases"/>
    <property type="match status" value="1"/>
</dbReference>
<dbReference type="PANTHER" id="PTHR43335">
    <property type="entry name" value="ABC TRANSPORTER, ATP-BINDING PROTEIN"/>
    <property type="match status" value="1"/>
</dbReference>
<name>A0A1F6TTV9_9PROT</name>
<evidence type="ECO:0000313" key="6">
    <source>
        <dbReference type="EMBL" id="OGI48512.1"/>
    </source>
</evidence>
<dbReference type="Pfam" id="PF00005">
    <property type="entry name" value="ABC_tran"/>
    <property type="match status" value="1"/>
</dbReference>
<evidence type="ECO:0000313" key="7">
    <source>
        <dbReference type="Proteomes" id="UP000178885"/>
    </source>
</evidence>
<organism evidence="6 7">
    <name type="scientific">Candidatus Muproteobacteria bacterium RBG_16_65_34</name>
    <dbReference type="NCBI Taxonomy" id="1817760"/>
    <lineage>
        <taxon>Bacteria</taxon>
        <taxon>Pseudomonadati</taxon>
        <taxon>Pseudomonadota</taxon>
        <taxon>Candidatus Muproteobacteria</taxon>
    </lineage>
</organism>
<dbReference type="InterPro" id="IPR027417">
    <property type="entry name" value="P-loop_NTPase"/>
</dbReference>
<accession>A0A1F6TTV9</accession>
<keyword evidence="2" id="KW-0813">Transport</keyword>
<dbReference type="SUPFAM" id="SSF52540">
    <property type="entry name" value="P-loop containing nucleoside triphosphate hydrolases"/>
    <property type="match status" value="1"/>
</dbReference>
<dbReference type="EMBL" id="MFSU01000026">
    <property type="protein sequence ID" value="OGI48512.1"/>
    <property type="molecule type" value="Genomic_DNA"/>
</dbReference>
<dbReference type="InterPro" id="IPR003439">
    <property type="entry name" value="ABC_transporter-like_ATP-bd"/>
</dbReference>
<dbReference type="AlphaFoldDB" id="A0A1F6TTV9"/>